<organism evidence="10 11">
    <name type="scientific">candidate division WOR-1 bacterium RIFCSPHIGHO2_01_FULL_53_15</name>
    <dbReference type="NCBI Taxonomy" id="1802564"/>
    <lineage>
        <taxon>Bacteria</taxon>
        <taxon>Bacillati</taxon>
        <taxon>Saganbacteria</taxon>
    </lineage>
</organism>
<keyword evidence="3 7" id="KW-0808">Transferase</keyword>
<evidence type="ECO:0000313" key="10">
    <source>
        <dbReference type="EMBL" id="OGB89817.1"/>
    </source>
</evidence>
<dbReference type="EMBL" id="METM01000020">
    <property type="protein sequence ID" value="OGB89817.1"/>
    <property type="molecule type" value="Genomic_DNA"/>
</dbReference>
<feature type="binding site" evidence="7">
    <location>
        <position position="62"/>
    </location>
    <ligand>
        <name>carbamoyl phosphate</name>
        <dbReference type="ChEBI" id="CHEBI:58228"/>
    </ligand>
</feature>
<dbReference type="Pfam" id="PF02729">
    <property type="entry name" value="OTCace_N"/>
    <property type="match status" value="1"/>
</dbReference>
<dbReference type="GO" id="GO:0004070">
    <property type="term" value="F:aspartate carbamoyltransferase activity"/>
    <property type="evidence" value="ECO:0007669"/>
    <property type="project" value="UniProtKB-UniRule"/>
</dbReference>
<dbReference type="PROSITE" id="PS00097">
    <property type="entry name" value="CARBAMOYLTRANSFERASE"/>
    <property type="match status" value="1"/>
</dbReference>
<feature type="binding site" evidence="7">
    <location>
        <position position="173"/>
    </location>
    <ligand>
        <name>L-aspartate</name>
        <dbReference type="ChEBI" id="CHEBI:29991"/>
    </ligand>
</feature>
<dbReference type="UniPathway" id="UPA00070">
    <property type="reaction ID" value="UER00116"/>
</dbReference>
<keyword evidence="4 7" id="KW-0665">Pyrimidine biosynthesis</keyword>
<dbReference type="InterPro" id="IPR006132">
    <property type="entry name" value="Asp/Orn_carbamoyltranf_P-bd"/>
</dbReference>
<dbReference type="GO" id="GO:0016597">
    <property type="term" value="F:amino acid binding"/>
    <property type="evidence" value="ECO:0007669"/>
    <property type="project" value="InterPro"/>
</dbReference>
<feature type="domain" description="Aspartate/ornithine carbamoyltransferase Asp/Orn-binding" evidence="8">
    <location>
        <begin position="159"/>
        <end position="305"/>
    </location>
</feature>
<feature type="binding site" evidence="7">
    <location>
        <position position="143"/>
    </location>
    <ligand>
        <name>carbamoyl phosphate</name>
        <dbReference type="ChEBI" id="CHEBI:58228"/>
    </ligand>
</feature>
<dbReference type="Gene3D" id="3.40.50.1370">
    <property type="entry name" value="Aspartate/ornithine carbamoyltransferase"/>
    <property type="match status" value="2"/>
</dbReference>
<dbReference type="HAMAP" id="MF_00001">
    <property type="entry name" value="Asp_carb_tr"/>
    <property type="match status" value="1"/>
</dbReference>
<dbReference type="InterPro" id="IPR036901">
    <property type="entry name" value="Asp/Orn_carbamoylTrfase_sf"/>
</dbReference>
<dbReference type="NCBIfam" id="NF002032">
    <property type="entry name" value="PRK00856.1"/>
    <property type="match status" value="1"/>
</dbReference>
<evidence type="ECO:0000256" key="6">
    <source>
        <dbReference type="ARBA" id="ARBA00048859"/>
    </source>
</evidence>
<feature type="binding site" evidence="7">
    <location>
        <position position="112"/>
    </location>
    <ligand>
        <name>carbamoyl phosphate</name>
        <dbReference type="ChEBI" id="CHEBI:58228"/>
    </ligand>
</feature>
<feature type="binding site" evidence="7">
    <location>
        <position position="269"/>
    </location>
    <ligand>
        <name>carbamoyl phosphate</name>
        <dbReference type="ChEBI" id="CHEBI:58228"/>
    </ligand>
</feature>
<evidence type="ECO:0000313" key="11">
    <source>
        <dbReference type="Proteomes" id="UP000178724"/>
    </source>
</evidence>
<dbReference type="PRINTS" id="PR00100">
    <property type="entry name" value="AOTCASE"/>
</dbReference>
<dbReference type="GO" id="GO:0006520">
    <property type="term" value="P:amino acid metabolic process"/>
    <property type="evidence" value="ECO:0007669"/>
    <property type="project" value="InterPro"/>
</dbReference>
<comment type="caution">
    <text evidence="10">The sequence shown here is derived from an EMBL/GenBank/DDBJ whole genome shotgun (WGS) entry which is preliminary data.</text>
</comment>
<comment type="catalytic activity">
    <reaction evidence="6 7">
        <text>carbamoyl phosphate + L-aspartate = N-carbamoyl-L-aspartate + phosphate + H(+)</text>
        <dbReference type="Rhea" id="RHEA:20013"/>
        <dbReference type="ChEBI" id="CHEBI:15378"/>
        <dbReference type="ChEBI" id="CHEBI:29991"/>
        <dbReference type="ChEBI" id="CHEBI:32814"/>
        <dbReference type="ChEBI" id="CHEBI:43474"/>
        <dbReference type="ChEBI" id="CHEBI:58228"/>
        <dbReference type="EC" id="2.1.3.2"/>
    </reaction>
</comment>
<accession>A0A1F4Q1R5</accession>
<proteinExistence type="inferred from homology"/>
<dbReference type="NCBIfam" id="TIGR00670">
    <property type="entry name" value="asp_carb_tr"/>
    <property type="match status" value="1"/>
</dbReference>
<feature type="binding site" evidence="7">
    <location>
        <position position="227"/>
    </location>
    <ligand>
        <name>L-aspartate</name>
        <dbReference type="ChEBI" id="CHEBI:29991"/>
    </ligand>
</feature>
<protein>
    <recommendedName>
        <fullName evidence="7">Aspartate carbamoyltransferase</fullName>
        <ecNumber evidence="7">2.1.3.2</ecNumber>
    </recommendedName>
    <alternativeName>
        <fullName evidence="7">Aspartate transcarbamylase</fullName>
        <shortName evidence="7">ATCase</shortName>
    </alternativeName>
</protein>
<feature type="binding site" evidence="7">
    <location>
        <position position="90"/>
    </location>
    <ligand>
        <name>L-aspartate</name>
        <dbReference type="ChEBI" id="CHEBI:29991"/>
    </ligand>
</feature>
<dbReference type="Proteomes" id="UP000178724">
    <property type="component" value="Unassembled WGS sequence"/>
</dbReference>
<feature type="binding site" evidence="7">
    <location>
        <position position="63"/>
    </location>
    <ligand>
        <name>carbamoyl phosphate</name>
        <dbReference type="ChEBI" id="CHEBI:58228"/>
    </ligand>
</feature>
<feature type="domain" description="Aspartate/ornithine carbamoyltransferase carbamoyl-P binding" evidence="9">
    <location>
        <begin position="10"/>
        <end position="151"/>
    </location>
</feature>
<dbReference type="PRINTS" id="PR00101">
    <property type="entry name" value="ATCASE"/>
</dbReference>
<dbReference type="InterPro" id="IPR006131">
    <property type="entry name" value="Asp_carbamoyltransf_Asp/Orn-bd"/>
</dbReference>
<dbReference type="PANTHER" id="PTHR45753:SF6">
    <property type="entry name" value="ASPARTATE CARBAMOYLTRANSFERASE"/>
    <property type="match status" value="1"/>
</dbReference>
<evidence type="ECO:0000259" key="9">
    <source>
        <dbReference type="Pfam" id="PF02729"/>
    </source>
</evidence>
<reference evidence="10 11" key="1">
    <citation type="journal article" date="2016" name="Nat. Commun.">
        <title>Thousands of microbial genomes shed light on interconnected biogeochemical processes in an aquifer system.</title>
        <authorList>
            <person name="Anantharaman K."/>
            <person name="Brown C.T."/>
            <person name="Hug L.A."/>
            <person name="Sharon I."/>
            <person name="Castelle C.J."/>
            <person name="Probst A.J."/>
            <person name="Thomas B.C."/>
            <person name="Singh A."/>
            <person name="Wilkins M.J."/>
            <person name="Karaoz U."/>
            <person name="Brodie E.L."/>
            <person name="Williams K.H."/>
            <person name="Hubbard S.S."/>
            <person name="Banfield J.F."/>
        </authorList>
    </citation>
    <scope>NUCLEOTIDE SEQUENCE [LARGE SCALE GENOMIC DNA]</scope>
</reference>
<dbReference type="SUPFAM" id="SSF53671">
    <property type="entry name" value="Aspartate/ornithine carbamoyltransferase"/>
    <property type="match status" value="1"/>
</dbReference>
<evidence type="ECO:0000259" key="8">
    <source>
        <dbReference type="Pfam" id="PF00185"/>
    </source>
</evidence>
<name>A0A1F4Q1R5_UNCSA</name>
<dbReference type="GO" id="GO:0044205">
    <property type="term" value="P:'de novo' UMP biosynthetic process"/>
    <property type="evidence" value="ECO:0007669"/>
    <property type="project" value="UniProtKB-UniRule"/>
</dbReference>
<comment type="pathway">
    <text evidence="1 7">Pyrimidine metabolism; UMP biosynthesis via de novo pathway; (S)-dihydroorotate from bicarbonate: step 2/3.</text>
</comment>
<dbReference type="GO" id="GO:0005829">
    <property type="term" value="C:cytosol"/>
    <property type="evidence" value="ECO:0007669"/>
    <property type="project" value="TreeGrafter"/>
</dbReference>
<comment type="subunit">
    <text evidence="7">Heterododecamer (2C3:3R2) of six catalytic PyrB chains organized as two trimers (C3), and six regulatory PyrI chains organized as three dimers (R2).</text>
</comment>
<comment type="similarity">
    <text evidence="2 7">Belongs to the aspartate/ornithine carbamoyltransferase superfamily. ATCase family.</text>
</comment>
<dbReference type="EC" id="2.1.3.2" evidence="7"/>
<evidence type="ECO:0000256" key="4">
    <source>
        <dbReference type="ARBA" id="ARBA00022975"/>
    </source>
</evidence>
<evidence type="ECO:0000256" key="7">
    <source>
        <dbReference type="HAMAP-Rule" id="MF_00001"/>
    </source>
</evidence>
<feature type="binding site" evidence="7">
    <location>
        <position position="268"/>
    </location>
    <ligand>
        <name>carbamoyl phosphate</name>
        <dbReference type="ChEBI" id="CHEBI:58228"/>
    </ligand>
</feature>
<gene>
    <name evidence="7" type="primary">pyrB</name>
    <name evidence="10" type="ORF">A2625_05135</name>
</gene>
<dbReference type="InterPro" id="IPR006130">
    <property type="entry name" value="Asp/Orn_carbamoylTrfase"/>
</dbReference>
<dbReference type="PANTHER" id="PTHR45753">
    <property type="entry name" value="ORNITHINE CARBAMOYLTRANSFERASE, MITOCHONDRIAL"/>
    <property type="match status" value="1"/>
</dbReference>
<evidence type="ECO:0000256" key="1">
    <source>
        <dbReference type="ARBA" id="ARBA00004852"/>
    </source>
</evidence>
<dbReference type="Pfam" id="PF00185">
    <property type="entry name" value="OTCace"/>
    <property type="match status" value="1"/>
</dbReference>
<evidence type="ECO:0000256" key="3">
    <source>
        <dbReference type="ARBA" id="ARBA00022679"/>
    </source>
</evidence>
<dbReference type="InterPro" id="IPR002082">
    <property type="entry name" value="Asp_carbamoyltransf"/>
</dbReference>
<evidence type="ECO:0000256" key="2">
    <source>
        <dbReference type="ARBA" id="ARBA00008896"/>
    </source>
</evidence>
<comment type="function">
    <text evidence="5 7">Catalyzes the condensation of carbamoyl phosphate and aspartate to form carbamoyl aspartate and inorganic phosphate, the committed step in the de novo pyrimidine nucleotide biosynthesis pathway.</text>
</comment>
<sequence length="318" mass="34633">MNKVKGLKSKDLLGLKDLEIEEINLILETARSMKEVIARPIPKVPTLLGKHIVTLFYEPSTRTRTSFNTAAKVLSANVTNVAISSSSVAKGENLIDTVKNLEVMGLDCIVIRHSMGGAPHLAAKNVRASVINAGDGFNEHPTQGLLDIFTMIDKKGPVKGKKVLIVGDIAHSRVARSNIWGLKKLGAEITVVGPPTLIPKGIEAMGVKISYKLDEELKDADFINMLRIQKERMEKSFFPSIEEYSQLYGLNAERLSRAKKDIVVMHPGPINRGVEISSEVADGPFNVILEQVTNGVAVRTAILFLLLSGGRPGKRPAK</sequence>
<dbReference type="FunFam" id="3.40.50.1370:FF:000007">
    <property type="entry name" value="Aspartate carbamoyltransferase"/>
    <property type="match status" value="1"/>
</dbReference>
<evidence type="ECO:0000256" key="5">
    <source>
        <dbReference type="ARBA" id="ARBA00043884"/>
    </source>
</evidence>
<dbReference type="GO" id="GO:0006207">
    <property type="term" value="P:'de novo' pyrimidine nucleobase biosynthetic process"/>
    <property type="evidence" value="ECO:0007669"/>
    <property type="project" value="InterPro"/>
</dbReference>
<dbReference type="AlphaFoldDB" id="A0A1F4Q1R5"/>
<feature type="binding site" evidence="7">
    <location>
        <position position="140"/>
    </location>
    <ligand>
        <name>carbamoyl phosphate</name>
        <dbReference type="ChEBI" id="CHEBI:58228"/>
    </ligand>
</feature>